<protein>
    <submittedName>
        <fullName evidence="3">Mur ligase, C-terminal</fullName>
    </submittedName>
</protein>
<dbReference type="PANTHER" id="PTHR43445">
    <property type="entry name" value="UDP-N-ACETYLMURAMATE--L-ALANINE LIGASE-RELATED"/>
    <property type="match status" value="1"/>
</dbReference>
<keyword evidence="4" id="KW-1185">Reference proteome</keyword>
<evidence type="ECO:0000313" key="3">
    <source>
        <dbReference type="EMBL" id="KAK6936790.1"/>
    </source>
</evidence>
<keyword evidence="3" id="KW-0436">Ligase</keyword>
<feature type="chain" id="PRO_5042866377" evidence="1">
    <location>
        <begin position="19"/>
        <end position="291"/>
    </location>
</feature>
<sequence length="291" mass="32505">MSFCFFPSLGLVCTRLLPSPWLNSSNSNCNGLLKWQDLYSRSEAHPYSYKITTYGISSFNEWHASSIRPNPHGGSDYILCHKGYPLANISLKMPGIHNVLNSLAVIVTMMALFTNQKQISELINCARLHLSSFIGVSRRFEMVGTVRGCHIYDDYAHHPTEVHAVLQAARQRFPKEALVVVFQPHTYSRLAALKNDFARALSKADDVMISAVYPAREVNTWNINGRDLAASIVGTKAEYIPNLEDVVDMLVLKILEAPDHDTVVLTLGAGDISTVGTRLLHELRQRLQNVL</sequence>
<dbReference type="EMBL" id="JBAMMX010000007">
    <property type="protein sequence ID" value="KAK6936790.1"/>
    <property type="molecule type" value="Genomic_DNA"/>
</dbReference>
<dbReference type="SUPFAM" id="SSF53623">
    <property type="entry name" value="MurD-like peptide ligases, catalytic domain"/>
    <property type="match status" value="1"/>
</dbReference>
<dbReference type="InterPro" id="IPR050061">
    <property type="entry name" value="MurCDEF_pg_biosynth"/>
</dbReference>
<evidence type="ECO:0000256" key="1">
    <source>
        <dbReference type="SAM" id="SignalP"/>
    </source>
</evidence>
<dbReference type="InterPro" id="IPR004101">
    <property type="entry name" value="Mur_ligase_C"/>
</dbReference>
<feature type="domain" description="Mur ligase C-terminal" evidence="2">
    <location>
        <begin position="138"/>
        <end position="270"/>
    </location>
</feature>
<proteinExistence type="predicted"/>
<evidence type="ECO:0000259" key="2">
    <source>
        <dbReference type="Pfam" id="PF02875"/>
    </source>
</evidence>
<dbReference type="Gene3D" id="3.40.1190.10">
    <property type="entry name" value="Mur-like, catalytic domain"/>
    <property type="match status" value="1"/>
</dbReference>
<organism evidence="3 4">
    <name type="scientific">Dillenia turbinata</name>
    <dbReference type="NCBI Taxonomy" id="194707"/>
    <lineage>
        <taxon>Eukaryota</taxon>
        <taxon>Viridiplantae</taxon>
        <taxon>Streptophyta</taxon>
        <taxon>Embryophyta</taxon>
        <taxon>Tracheophyta</taxon>
        <taxon>Spermatophyta</taxon>
        <taxon>Magnoliopsida</taxon>
        <taxon>eudicotyledons</taxon>
        <taxon>Gunneridae</taxon>
        <taxon>Pentapetalae</taxon>
        <taxon>Dilleniales</taxon>
        <taxon>Dilleniaceae</taxon>
        <taxon>Dillenia</taxon>
    </lineage>
</organism>
<dbReference type="PANTHER" id="PTHR43445:SF3">
    <property type="entry name" value="UDP-N-ACETYLMURAMATE--L-ALANINE LIGASE"/>
    <property type="match status" value="1"/>
</dbReference>
<dbReference type="GO" id="GO:0005524">
    <property type="term" value="F:ATP binding"/>
    <property type="evidence" value="ECO:0007669"/>
    <property type="project" value="InterPro"/>
</dbReference>
<dbReference type="InterPro" id="IPR036565">
    <property type="entry name" value="Mur-like_cat_sf"/>
</dbReference>
<comment type="caution">
    <text evidence="3">The sequence shown here is derived from an EMBL/GenBank/DDBJ whole genome shotgun (WGS) entry which is preliminary data.</text>
</comment>
<dbReference type="Pfam" id="PF02875">
    <property type="entry name" value="Mur_ligase_C"/>
    <property type="match status" value="1"/>
</dbReference>
<dbReference type="SUPFAM" id="SSF53244">
    <property type="entry name" value="MurD-like peptide ligases, peptide-binding domain"/>
    <property type="match status" value="1"/>
</dbReference>
<keyword evidence="1" id="KW-0732">Signal</keyword>
<evidence type="ECO:0000313" key="4">
    <source>
        <dbReference type="Proteomes" id="UP001370490"/>
    </source>
</evidence>
<reference evidence="3 4" key="1">
    <citation type="submission" date="2023-12" db="EMBL/GenBank/DDBJ databases">
        <title>A high-quality genome assembly for Dillenia turbinata (Dilleniales).</title>
        <authorList>
            <person name="Chanderbali A."/>
        </authorList>
    </citation>
    <scope>NUCLEOTIDE SEQUENCE [LARGE SCALE GENOMIC DNA]</scope>
    <source>
        <strain evidence="3">LSX21</strain>
        <tissue evidence="3">Leaf</tissue>
    </source>
</reference>
<gene>
    <name evidence="3" type="ORF">RJ641_033820</name>
</gene>
<dbReference type="InterPro" id="IPR036615">
    <property type="entry name" value="Mur_ligase_C_dom_sf"/>
</dbReference>
<accession>A0AAN8VMC9</accession>
<dbReference type="Gene3D" id="3.90.190.20">
    <property type="entry name" value="Mur ligase, C-terminal domain"/>
    <property type="match status" value="1"/>
</dbReference>
<name>A0AAN8VMC9_9MAGN</name>
<dbReference type="AlphaFoldDB" id="A0AAN8VMC9"/>
<dbReference type="Proteomes" id="UP001370490">
    <property type="component" value="Unassembled WGS sequence"/>
</dbReference>
<dbReference type="GO" id="GO:0016881">
    <property type="term" value="F:acid-amino acid ligase activity"/>
    <property type="evidence" value="ECO:0007669"/>
    <property type="project" value="InterPro"/>
</dbReference>
<feature type="signal peptide" evidence="1">
    <location>
        <begin position="1"/>
        <end position="18"/>
    </location>
</feature>